<reference evidence="2 3" key="1">
    <citation type="submission" date="2024-02" db="EMBL/GenBank/DDBJ databases">
        <title>High-quality chromosome-scale genome assembly of Pensacola bahiagrass (Paspalum notatum Flugge var. saurae).</title>
        <authorList>
            <person name="Vega J.M."/>
            <person name="Podio M."/>
            <person name="Orjuela J."/>
            <person name="Siena L.A."/>
            <person name="Pessino S.C."/>
            <person name="Combes M.C."/>
            <person name="Mariac C."/>
            <person name="Albertini E."/>
            <person name="Pupilli F."/>
            <person name="Ortiz J.P.A."/>
            <person name="Leblanc O."/>
        </authorList>
    </citation>
    <scope>NUCLEOTIDE SEQUENCE [LARGE SCALE GENOMIC DNA]</scope>
    <source>
        <strain evidence="2">R1</strain>
        <tissue evidence="2">Leaf</tissue>
    </source>
</reference>
<feature type="region of interest" description="Disordered" evidence="1">
    <location>
        <begin position="1"/>
        <end position="93"/>
    </location>
</feature>
<evidence type="ECO:0000313" key="3">
    <source>
        <dbReference type="Proteomes" id="UP001341281"/>
    </source>
</evidence>
<dbReference type="EMBL" id="CP144745">
    <property type="protein sequence ID" value="WVZ53718.1"/>
    <property type="molecule type" value="Genomic_DNA"/>
</dbReference>
<dbReference type="Proteomes" id="UP001341281">
    <property type="component" value="Chromosome 01"/>
</dbReference>
<protein>
    <submittedName>
        <fullName evidence="2">Uncharacterized protein</fullName>
    </submittedName>
</protein>
<evidence type="ECO:0000256" key="1">
    <source>
        <dbReference type="SAM" id="MobiDB-lite"/>
    </source>
</evidence>
<keyword evidence="3" id="KW-1185">Reference proteome</keyword>
<gene>
    <name evidence="2" type="ORF">U9M48_004623</name>
</gene>
<name>A0AAQ3SLE7_PASNO</name>
<evidence type="ECO:0000313" key="2">
    <source>
        <dbReference type="EMBL" id="WVZ53718.1"/>
    </source>
</evidence>
<proteinExistence type="predicted"/>
<sequence>MKENWGIRATRTPPRAPVRAEREGAAALLPTHTGRGWAGPPALPSPRASRVQSRESSPPPAAAVEQRMEPPPPPLRPASSSPERAGPSALGDVGRCLGVEHLDKADEDEVTDAADAPRKGQRLEEAAIVELPGKGRDNRFVPIKDVKGMLQTGHFEGVKIAYCTKKDKSCLLSGVMHGMKRPGFRDAEIQSFCSSR</sequence>
<accession>A0AAQ3SLE7</accession>
<organism evidence="2 3">
    <name type="scientific">Paspalum notatum var. saurae</name>
    <dbReference type="NCBI Taxonomy" id="547442"/>
    <lineage>
        <taxon>Eukaryota</taxon>
        <taxon>Viridiplantae</taxon>
        <taxon>Streptophyta</taxon>
        <taxon>Embryophyta</taxon>
        <taxon>Tracheophyta</taxon>
        <taxon>Spermatophyta</taxon>
        <taxon>Magnoliopsida</taxon>
        <taxon>Liliopsida</taxon>
        <taxon>Poales</taxon>
        <taxon>Poaceae</taxon>
        <taxon>PACMAD clade</taxon>
        <taxon>Panicoideae</taxon>
        <taxon>Andropogonodae</taxon>
        <taxon>Paspaleae</taxon>
        <taxon>Paspalinae</taxon>
        <taxon>Paspalum</taxon>
    </lineage>
</organism>
<feature type="region of interest" description="Disordered" evidence="1">
    <location>
        <begin position="102"/>
        <end position="121"/>
    </location>
</feature>
<dbReference type="AlphaFoldDB" id="A0AAQ3SLE7"/>